<proteinExistence type="predicted"/>
<keyword evidence="2" id="KW-1185">Reference proteome</keyword>
<comment type="caution">
    <text evidence="1">The sequence shown here is derived from an EMBL/GenBank/DDBJ whole genome shotgun (WGS) entry which is preliminary data.</text>
</comment>
<accession>A0ABW3MEN0</accession>
<organism evidence="1 2">
    <name type="scientific">Kibdelosporangium lantanae</name>
    <dbReference type="NCBI Taxonomy" id="1497396"/>
    <lineage>
        <taxon>Bacteria</taxon>
        <taxon>Bacillati</taxon>
        <taxon>Actinomycetota</taxon>
        <taxon>Actinomycetes</taxon>
        <taxon>Pseudonocardiales</taxon>
        <taxon>Pseudonocardiaceae</taxon>
        <taxon>Kibdelosporangium</taxon>
    </lineage>
</organism>
<dbReference type="EMBL" id="JBHTIS010001965">
    <property type="protein sequence ID" value="MFD1049080.1"/>
    <property type="molecule type" value="Genomic_DNA"/>
</dbReference>
<evidence type="ECO:0000313" key="2">
    <source>
        <dbReference type="Proteomes" id="UP001597045"/>
    </source>
</evidence>
<reference evidence="2" key="1">
    <citation type="journal article" date="2019" name="Int. J. Syst. Evol. Microbiol.">
        <title>The Global Catalogue of Microorganisms (GCM) 10K type strain sequencing project: providing services to taxonomists for standard genome sequencing and annotation.</title>
        <authorList>
            <consortium name="The Broad Institute Genomics Platform"/>
            <consortium name="The Broad Institute Genome Sequencing Center for Infectious Disease"/>
            <person name="Wu L."/>
            <person name="Ma J."/>
        </authorList>
    </citation>
    <scope>NUCLEOTIDE SEQUENCE [LARGE SCALE GENOMIC DNA]</scope>
    <source>
        <strain evidence="2">JCM 31486</strain>
    </source>
</reference>
<sequence length="137" mass="15642">GVRGKAIGRLRDATTGQPAYADHLIGVLLEEGELDNAWQTAVDHTEDLPESRWHQLIELRQPAHPRDVVEPWQRLIQRRLDAGTDKYRYGKAITMLRQLRDVYQAVGDATGFGTYLERLRERHNPTRRISYVGLVGG</sequence>
<dbReference type="Proteomes" id="UP001597045">
    <property type="component" value="Unassembled WGS sequence"/>
</dbReference>
<evidence type="ECO:0000313" key="1">
    <source>
        <dbReference type="EMBL" id="MFD1049080.1"/>
    </source>
</evidence>
<name>A0ABW3MEN0_9PSEU</name>
<gene>
    <name evidence="1" type="ORF">ACFQ1S_27870</name>
</gene>
<feature type="non-terminal residue" evidence="1">
    <location>
        <position position="1"/>
    </location>
</feature>
<protein>
    <submittedName>
        <fullName evidence="1">Uncharacterized protein</fullName>
    </submittedName>
</protein>